<protein>
    <submittedName>
        <fullName evidence="1">Uncharacterized protein</fullName>
    </submittedName>
</protein>
<evidence type="ECO:0000313" key="2">
    <source>
        <dbReference type="Proteomes" id="UP000198683"/>
    </source>
</evidence>
<evidence type="ECO:0000313" key="1">
    <source>
        <dbReference type="EMBL" id="SDK08656.1"/>
    </source>
</evidence>
<sequence>MTHLLHSQESVEQLAVAWRAMVRDRNPEADVRDLPGIAVRWADSRSRSGTPSP</sequence>
<dbReference type="AlphaFoldDB" id="A0A1G8Z0T1"/>
<accession>A0A1G8Z0T1</accession>
<keyword evidence="2" id="KW-1185">Reference proteome</keyword>
<dbReference type="STRING" id="683260.SAMN05421874_10575"/>
<proteinExistence type="predicted"/>
<reference evidence="1 2" key="1">
    <citation type="submission" date="2016-10" db="EMBL/GenBank/DDBJ databases">
        <authorList>
            <person name="de Groot N.N."/>
        </authorList>
    </citation>
    <scope>NUCLEOTIDE SEQUENCE [LARGE SCALE GENOMIC DNA]</scope>
    <source>
        <strain evidence="1 2">CGMCC 4.5681</strain>
    </source>
</reference>
<name>A0A1G8Z0T1_9ACTN</name>
<gene>
    <name evidence="1" type="ORF">SAMN05421874_10575</name>
</gene>
<dbReference type="Proteomes" id="UP000198683">
    <property type="component" value="Unassembled WGS sequence"/>
</dbReference>
<dbReference type="EMBL" id="FNFB01000005">
    <property type="protein sequence ID" value="SDK08656.1"/>
    <property type="molecule type" value="Genomic_DNA"/>
</dbReference>
<organism evidence="1 2">
    <name type="scientific">Nonomuraea maritima</name>
    <dbReference type="NCBI Taxonomy" id="683260"/>
    <lineage>
        <taxon>Bacteria</taxon>
        <taxon>Bacillati</taxon>
        <taxon>Actinomycetota</taxon>
        <taxon>Actinomycetes</taxon>
        <taxon>Streptosporangiales</taxon>
        <taxon>Streptosporangiaceae</taxon>
        <taxon>Nonomuraea</taxon>
    </lineage>
</organism>